<feature type="compositionally biased region" description="Low complexity" evidence="1">
    <location>
        <begin position="346"/>
        <end position="356"/>
    </location>
</feature>
<comment type="caution">
    <text evidence="2">The sequence shown here is derived from an EMBL/GenBank/DDBJ whole genome shotgun (WGS) entry which is preliminary data.</text>
</comment>
<name>A0AAW0IKU5_MYOGA</name>
<evidence type="ECO:0000313" key="2">
    <source>
        <dbReference type="EMBL" id="KAK7814919.1"/>
    </source>
</evidence>
<reference evidence="2 3" key="1">
    <citation type="journal article" date="2023" name="bioRxiv">
        <title>Conserved and derived expression patterns and positive selection on dental genes reveal complex evolutionary context of ever-growing rodent molars.</title>
        <authorList>
            <person name="Calamari Z.T."/>
            <person name="Song A."/>
            <person name="Cohen E."/>
            <person name="Akter M."/>
            <person name="Roy R.D."/>
            <person name="Hallikas O."/>
            <person name="Christensen M.M."/>
            <person name="Li P."/>
            <person name="Marangoni P."/>
            <person name="Jernvall J."/>
            <person name="Klein O.D."/>
        </authorList>
    </citation>
    <scope>NUCLEOTIDE SEQUENCE [LARGE SCALE GENOMIC DNA]</scope>
    <source>
        <strain evidence="2">V071</strain>
    </source>
</reference>
<dbReference type="Proteomes" id="UP001488838">
    <property type="component" value="Unassembled WGS sequence"/>
</dbReference>
<sequence>IPSRDAHPPQPVPDIMSGKPFGDSDAQTFPKDVPLTLGNVADYKVHETISDKNSGFPQTWSNAEHDRWMTAQRAAVSPAAASPAVVSPAAVSLAAASPAVVSPAAVPPAAASPAAVPPAAANPAAVSPAAVNQPLALLLSVLHLAASPHAASHPAVCLSAASLSAASPAPACPCSAALCADLLLCAQLLLLCLLLPAQLLQALLQHVPALPPCLFQPGLLWPLLWPEVQLLLTCLSHTSESPTCISAILRDESPVVLLPTRVPSHHVISFQTAIHHGMTHLVGDHDTELGPSGPSGGQAFKHESMDAVLIHPPHLLDLFRLLNEERALQSIMVDKAQVVLTAAGGHAAQAPQASSPRRPELRNKAESV</sequence>
<evidence type="ECO:0000313" key="3">
    <source>
        <dbReference type="Proteomes" id="UP001488838"/>
    </source>
</evidence>
<dbReference type="EMBL" id="JBBHLL010000118">
    <property type="protein sequence ID" value="KAK7814919.1"/>
    <property type="molecule type" value="Genomic_DNA"/>
</dbReference>
<feature type="region of interest" description="Disordered" evidence="1">
    <location>
        <begin position="346"/>
        <end position="368"/>
    </location>
</feature>
<evidence type="ECO:0000256" key="1">
    <source>
        <dbReference type="SAM" id="MobiDB-lite"/>
    </source>
</evidence>
<dbReference type="AlphaFoldDB" id="A0AAW0IKU5"/>
<proteinExistence type="predicted"/>
<feature type="compositionally biased region" description="Basic and acidic residues" evidence="1">
    <location>
        <begin position="357"/>
        <end position="368"/>
    </location>
</feature>
<keyword evidence="3" id="KW-1185">Reference proteome</keyword>
<gene>
    <name evidence="2" type="ORF">U0070_026420</name>
</gene>
<accession>A0AAW0IKU5</accession>
<feature type="region of interest" description="Disordered" evidence="1">
    <location>
        <begin position="1"/>
        <end position="29"/>
    </location>
</feature>
<organism evidence="2 3">
    <name type="scientific">Myodes glareolus</name>
    <name type="common">Bank vole</name>
    <name type="synonym">Clethrionomys glareolus</name>
    <dbReference type="NCBI Taxonomy" id="447135"/>
    <lineage>
        <taxon>Eukaryota</taxon>
        <taxon>Metazoa</taxon>
        <taxon>Chordata</taxon>
        <taxon>Craniata</taxon>
        <taxon>Vertebrata</taxon>
        <taxon>Euteleostomi</taxon>
        <taxon>Mammalia</taxon>
        <taxon>Eutheria</taxon>
        <taxon>Euarchontoglires</taxon>
        <taxon>Glires</taxon>
        <taxon>Rodentia</taxon>
        <taxon>Myomorpha</taxon>
        <taxon>Muroidea</taxon>
        <taxon>Cricetidae</taxon>
        <taxon>Arvicolinae</taxon>
        <taxon>Myodes</taxon>
    </lineage>
</organism>
<protein>
    <submittedName>
        <fullName evidence="2">Uncharacterized protein</fullName>
    </submittedName>
</protein>
<feature type="non-terminal residue" evidence="2">
    <location>
        <position position="1"/>
    </location>
</feature>